<evidence type="ECO:0000313" key="4">
    <source>
        <dbReference type="Proteomes" id="UP000758856"/>
    </source>
</evidence>
<accession>A0A9W6IQ02</accession>
<proteinExistence type="predicted"/>
<dbReference type="AlphaFoldDB" id="A0A9W6IQ02"/>
<name>A0A9W6IQ02_9HYPH</name>
<evidence type="ECO:0000256" key="1">
    <source>
        <dbReference type="SAM" id="Phobius"/>
    </source>
</evidence>
<evidence type="ECO:0000313" key="5">
    <source>
        <dbReference type="Proteomes" id="UP001143400"/>
    </source>
</evidence>
<reference evidence="3 4" key="2">
    <citation type="submission" date="2021-01" db="EMBL/GenBank/DDBJ databases">
        <title>Genomic Encyclopedia of Type Strains, Phase IV (KMG-IV): sequencing the most valuable type-strain genomes for metagenomic binning, comparative biology and taxonomic classification.</title>
        <authorList>
            <person name="Goeker M."/>
        </authorList>
    </citation>
    <scope>NUCLEOTIDE SEQUENCE [LARGE SCALE GENOMIC DNA]</scope>
    <source>
        <strain evidence="3 4">DSM 6130</strain>
    </source>
</reference>
<organism evidence="2 5">
    <name type="scientific">Methylopila capsulata</name>
    <dbReference type="NCBI Taxonomy" id="61654"/>
    <lineage>
        <taxon>Bacteria</taxon>
        <taxon>Pseudomonadati</taxon>
        <taxon>Pseudomonadota</taxon>
        <taxon>Alphaproteobacteria</taxon>
        <taxon>Hyphomicrobiales</taxon>
        <taxon>Methylopilaceae</taxon>
        <taxon>Methylopila</taxon>
    </lineage>
</organism>
<keyword evidence="4" id="KW-1185">Reference proteome</keyword>
<reference evidence="2" key="1">
    <citation type="journal article" date="2014" name="Int. J. Syst. Evol. Microbiol.">
        <title>Complete genome sequence of Corynebacterium casei LMG S-19264T (=DSM 44701T), isolated from a smear-ripened cheese.</title>
        <authorList>
            <consortium name="US DOE Joint Genome Institute (JGI-PGF)"/>
            <person name="Walter F."/>
            <person name="Albersmeier A."/>
            <person name="Kalinowski J."/>
            <person name="Ruckert C."/>
        </authorList>
    </citation>
    <scope>NUCLEOTIDE SEQUENCE</scope>
    <source>
        <strain evidence="2">VKM B-1606</strain>
    </source>
</reference>
<sequence>MTAHGGSNGAPLGDGADDEDPRVQRVYARLRRLTMVGGLTMGVGFLALISVIVYRVVKSTPAPTTFVERALALPEGARVVSTAADAGRILVTIERDGRVSVHVVDAATLAETGRLDLAPGVPSAPPLR</sequence>
<reference evidence="2" key="3">
    <citation type="submission" date="2023-01" db="EMBL/GenBank/DDBJ databases">
        <authorList>
            <person name="Sun Q."/>
            <person name="Evtushenko L."/>
        </authorList>
    </citation>
    <scope>NUCLEOTIDE SEQUENCE</scope>
    <source>
        <strain evidence="2">VKM B-1606</strain>
    </source>
</reference>
<keyword evidence="1" id="KW-0472">Membrane</keyword>
<dbReference type="RefSeq" id="WP_204949721.1">
    <property type="nucleotide sequence ID" value="NZ_BSFF01000001.1"/>
</dbReference>
<dbReference type="EMBL" id="JAFBCY010000002">
    <property type="protein sequence ID" value="MBM7851334.1"/>
    <property type="molecule type" value="Genomic_DNA"/>
</dbReference>
<evidence type="ECO:0000313" key="2">
    <source>
        <dbReference type="EMBL" id="GLK54392.1"/>
    </source>
</evidence>
<feature type="transmembrane region" description="Helical" evidence="1">
    <location>
        <begin position="33"/>
        <end position="57"/>
    </location>
</feature>
<gene>
    <name evidence="2" type="ORF">GCM10008170_04110</name>
    <name evidence="3" type="ORF">JOD31_001559</name>
</gene>
<dbReference type="Pfam" id="PF20082">
    <property type="entry name" value="DUF6476"/>
    <property type="match status" value="1"/>
</dbReference>
<dbReference type="Proteomes" id="UP001143400">
    <property type="component" value="Unassembled WGS sequence"/>
</dbReference>
<dbReference type="InterPro" id="IPR045519">
    <property type="entry name" value="DUF6476"/>
</dbReference>
<evidence type="ECO:0000313" key="3">
    <source>
        <dbReference type="EMBL" id="MBM7851334.1"/>
    </source>
</evidence>
<protein>
    <submittedName>
        <fullName evidence="2">Uncharacterized protein</fullName>
    </submittedName>
</protein>
<dbReference type="Proteomes" id="UP000758856">
    <property type="component" value="Unassembled WGS sequence"/>
</dbReference>
<comment type="caution">
    <text evidence="2">The sequence shown here is derived from an EMBL/GenBank/DDBJ whole genome shotgun (WGS) entry which is preliminary data.</text>
</comment>
<keyword evidence="1" id="KW-0812">Transmembrane</keyword>
<dbReference type="EMBL" id="BSFF01000001">
    <property type="protein sequence ID" value="GLK54392.1"/>
    <property type="molecule type" value="Genomic_DNA"/>
</dbReference>
<keyword evidence="1" id="KW-1133">Transmembrane helix</keyword>